<dbReference type="EMBL" id="MU150314">
    <property type="protein sequence ID" value="KAF9459550.1"/>
    <property type="molecule type" value="Genomic_DNA"/>
</dbReference>
<dbReference type="Proteomes" id="UP000807353">
    <property type="component" value="Unassembled WGS sequence"/>
</dbReference>
<comment type="caution">
    <text evidence="1">The sequence shown here is derived from an EMBL/GenBank/DDBJ whole genome shotgun (WGS) entry which is preliminary data.</text>
</comment>
<dbReference type="OrthoDB" id="3061714at2759"/>
<sequence length="135" mass="15395">MFTQQGLHMPNEIERNLTIKGGQGRILKRWVWFYQCLCGSDTQGQQHLIPWKNINCCSWVRVVTTHDESDPEESRPLTIKEISGILDHSSSCNELQEMDRDPPIGLHPDLQAYARSGLQSVGVLQVWETTFTATN</sequence>
<evidence type="ECO:0000313" key="1">
    <source>
        <dbReference type="EMBL" id="KAF9459550.1"/>
    </source>
</evidence>
<evidence type="ECO:0000313" key="2">
    <source>
        <dbReference type="Proteomes" id="UP000807353"/>
    </source>
</evidence>
<gene>
    <name evidence="1" type="ORF">BDZ94DRAFT_1005111</name>
</gene>
<keyword evidence="2" id="KW-1185">Reference proteome</keyword>
<proteinExistence type="predicted"/>
<name>A0A9P6CEU8_9AGAR</name>
<organism evidence="1 2">
    <name type="scientific">Collybia nuda</name>
    <dbReference type="NCBI Taxonomy" id="64659"/>
    <lineage>
        <taxon>Eukaryota</taxon>
        <taxon>Fungi</taxon>
        <taxon>Dikarya</taxon>
        <taxon>Basidiomycota</taxon>
        <taxon>Agaricomycotina</taxon>
        <taxon>Agaricomycetes</taxon>
        <taxon>Agaricomycetidae</taxon>
        <taxon>Agaricales</taxon>
        <taxon>Tricholomatineae</taxon>
        <taxon>Clitocybaceae</taxon>
        <taxon>Collybia</taxon>
    </lineage>
</organism>
<reference evidence="1" key="1">
    <citation type="submission" date="2020-11" db="EMBL/GenBank/DDBJ databases">
        <authorList>
            <consortium name="DOE Joint Genome Institute"/>
            <person name="Ahrendt S."/>
            <person name="Riley R."/>
            <person name="Andreopoulos W."/>
            <person name="Labutti K."/>
            <person name="Pangilinan J."/>
            <person name="Ruiz-Duenas F.J."/>
            <person name="Barrasa J.M."/>
            <person name="Sanchez-Garcia M."/>
            <person name="Camarero S."/>
            <person name="Miyauchi S."/>
            <person name="Serrano A."/>
            <person name="Linde D."/>
            <person name="Babiker R."/>
            <person name="Drula E."/>
            <person name="Ayuso-Fernandez I."/>
            <person name="Pacheco R."/>
            <person name="Padilla G."/>
            <person name="Ferreira P."/>
            <person name="Barriuso J."/>
            <person name="Kellner H."/>
            <person name="Castanera R."/>
            <person name="Alfaro M."/>
            <person name="Ramirez L."/>
            <person name="Pisabarro A.G."/>
            <person name="Kuo A."/>
            <person name="Tritt A."/>
            <person name="Lipzen A."/>
            <person name="He G."/>
            <person name="Yan M."/>
            <person name="Ng V."/>
            <person name="Cullen D."/>
            <person name="Martin F."/>
            <person name="Rosso M.-N."/>
            <person name="Henrissat B."/>
            <person name="Hibbett D."/>
            <person name="Martinez A.T."/>
            <person name="Grigoriev I.V."/>
        </authorList>
    </citation>
    <scope>NUCLEOTIDE SEQUENCE</scope>
    <source>
        <strain evidence="1">CBS 247.69</strain>
    </source>
</reference>
<dbReference type="AlphaFoldDB" id="A0A9P6CEU8"/>
<protein>
    <submittedName>
        <fullName evidence="1">Uncharacterized protein</fullName>
    </submittedName>
</protein>
<accession>A0A9P6CEU8</accession>